<comment type="caution">
    <text evidence="1">The sequence shown here is derived from an EMBL/GenBank/DDBJ whole genome shotgun (WGS) entry which is preliminary data.</text>
</comment>
<accession>A0A5J5GK75</accession>
<gene>
    <name evidence="1" type="ORF">F3S47_10170</name>
</gene>
<dbReference type="RefSeq" id="WP_150445164.1">
    <property type="nucleotide sequence ID" value="NZ_VYQE01000003.1"/>
</dbReference>
<sequence length="250" mass="26413">MTVRLEKAGGALRLRLESPRANALTPELLDDLSRALDEVEAAPPEALLLTGERNFCSGGDVARFLAAAEAGEARDYALRVVPVLQEVVLRLLALPAPVVTAARGAVTGGGAGLLFAADTAVLAPASFVQPYYARMGFAPDGGWTALLPERIGRGATLSWIASDSRHGAEDLRAMGLCALVDPEPETAALALLEDRSTETLAAAKRLIWNAPALARIEAGLAAETEAFLDRIDRPDTLARMRAFLGEPEHV</sequence>
<reference evidence="1 2" key="1">
    <citation type="submission" date="2019-09" db="EMBL/GenBank/DDBJ databases">
        <authorList>
            <person name="Park J.-S."/>
            <person name="Choi H.-J."/>
        </authorList>
    </citation>
    <scope>NUCLEOTIDE SEQUENCE [LARGE SCALE GENOMIC DNA]</scope>
    <source>
        <strain evidence="1 2">176SS1-4</strain>
    </source>
</reference>
<organism evidence="1 2">
    <name type="scientific">Histidinibacterium aquaticum</name>
    <dbReference type="NCBI Taxonomy" id="2613962"/>
    <lineage>
        <taxon>Bacteria</taxon>
        <taxon>Pseudomonadati</taxon>
        <taxon>Pseudomonadota</taxon>
        <taxon>Alphaproteobacteria</taxon>
        <taxon>Rhodobacterales</taxon>
        <taxon>Paracoccaceae</taxon>
        <taxon>Histidinibacterium</taxon>
    </lineage>
</organism>
<evidence type="ECO:0000313" key="2">
    <source>
        <dbReference type="Proteomes" id="UP000326554"/>
    </source>
</evidence>
<protein>
    <submittedName>
        <fullName evidence="1">Enoyl-CoA hydratase/isomerase family protein</fullName>
    </submittedName>
</protein>
<name>A0A5J5GK75_9RHOB</name>
<dbReference type="InterPro" id="IPR029045">
    <property type="entry name" value="ClpP/crotonase-like_dom_sf"/>
</dbReference>
<dbReference type="Gene3D" id="3.90.226.10">
    <property type="entry name" value="2-enoyl-CoA Hydratase, Chain A, domain 1"/>
    <property type="match status" value="1"/>
</dbReference>
<evidence type="ECO:0000313" key="1">
    <source>
        <dbReference type="EMBL" id="KAA9007882.1"/>
    </source>
</evidence>
<dbReference type="GO" id="GO:0016853">
    <property type="term" value="F:isomerase activity"/>
    <property type="evidence" value="ECO:0007669"/>
    <property type="project" value="UniProtKB-KW"/>
</dbReference>
<dbReference type="CDD" id="cd06558">
    <property type="entry name" value="crotonase-like"/>
    <property type="match status" value="1"/>
</dbReference>
<proteinExistence type="predicted"/>
<dbReference type="AlphaFoldDB" id="A0A5J5GK75"/>
<dbReference type="PANTHER" id="PTHR43459">
    <property type="entry name" value="ENOYL-COA HYDRATASE"/>
    <property type="match status" value="1"/>
</dbReference>
<dbReference type="SUPFAM" id="SSF52096">
    <property type="entry name" value="ClpP/crotonase"/>
    <property type="match status" value="1"/>
</dbReference>
<keyword evidence="1" id="KW-0413">Isomerase</keyword>
<dbReference type="InterPro" id="IPR001753">
    <property type="entry name" value="Enoyl-CoA_hydra/iso"/>
</dbReference>
<keyword evidence="2" id="KW-1185">Reference proteome</keyword>
<dbReference type="PANTHER" id="PTHR43459:SF1">
    <property type="entry name" value="EG:BACN32G11.4 PROTEIN"/>
    <property type="match status" value="1"/>
</dbReference>
<dbReference type="Pfam" id="PF00378">
    <property type="entry name" value="ECH_1"/>
    <property type="match status" value="1"/>
</dbReference>
<dbReference type="Proteomes" id="UP000326554">
    <property type="component" value="Unassembled WGS sequence"/>
</dbReference>
<dbReference type="EMBL" id="VYQE01000003">
    <property type="protein sequence ID" value="KAA9007882.1"/>
    <property type="molecule type" value="Genomic_DNA"/>
</dbReference>